<feature type="region of interest" description="Disordered" evidence="10">
    <location>
        <begin position="611"/>
        <end position="673"/>
    </location>
</feature>
<dbReference type="InterPro" id="IPR013112">
    <property type="entry name" value="FAD-bd_8"/>
</dbReference>
<dbReference type="Gene3D" id="3.40.50.80">
    <property type="entry name" value="Nucleotide-binding domain of ferredoxin-NADP reductase (FNR) module"/>
    <property type="match status" value="1"/>
</dbReference>
<evidence type="ECO:0000313" key="14">
    <source>
        <dbReference type="EMBL" id="KAJ8040310.1"/>
    </source>
</evidence>
<dbReference type="PROSITE" id="PS50222">
    <property type="entry name" value="EF_HAND_2"/>
    <property type="match status" value="3"/>
</dbReference>
<dbReference type="InterPro" id="IPR039261">
    <property type="entry name" value="FNR_nucleotide-bd"/>
</dbReference>
<feature type="region of interest" description="Disordered" evidence="10">
    <location>
        <begin position="565"/>
        <end position="584"/>
    </location>
</feature>
<dbReference type="InterPro" id="IPR002048">
    <property type="entry name" value="EF_hand_dom"/>
</dbReference>
<comment type="subcellular location">
    <subcellularLocation>
        <location evidence="1">Membrane</location>
        <topology evidence="1">Multi-pass membrane protein</topology>
    </subcellularLocation>
</comment>
<dbReference type="PROSITE" id="PS51384">
    <property type="entry name" value="FAD_FR"/>
    <property type="match status" value="1"/>
</dbReference>
<evidence type="ECO:0000256" key="11">
    <source>
        <dbReference type="SAM" id="Phobius"/>
    </source>
</evidence>
<sequence length="971" mass="110346">MDEDAKWLSRFEKRFHHFSGEDNLIQLDEFIKVLEVKESFFAERFFEFIDEDKSGSICFKELLTALRLLVNGGPTDKLHLLFKVYDVDGNGSIDFEELRTVLRFCMAESALSLSEETLIELTEVLFEDADTDGNGKITFEELRSQLDRYPDIASNLTISAAEWLKPPRRPTSSSKLSSYCAKIFKKKLSPLQQLSNNLATVFLLVTFVFINIGCFIWGFFNVYRSTPTKRWLMLARINGRALNFNCVFILVLMLRKTLTWLRSTRLGSILPIDQHVSLHKFVGIVILVETFLHVVGHLGNCVETVSQNTTDITAWQFLFTTASGIGWVGHLAFPTGWGILVILVIICIFSLSVVRRRGYFQVFYLTHQLSILFWVLLILHAQYFWTLFLLPGSVYALERILRLRFIRRVRNGRTFIKAAVNLPANVTHLIITRPPKFEFQAGDYVFICIPSIARHEWHPFTISSAPEQKGFITLHVRAQGNWTKRLYNYVKNINSEDASHLENQDGKLNALAEEGSNTTIDASDLEARSAASLLKSNIDNPNLGTPTTLRNIAVFDDSTPVRSAIGPDPFSMQQSFRDNKNDKRVDGYESAQLWMKNEYVTDDRKALLSRASTLSSSSNSNNGGVSAKSRGTLPEIRGTPPVAVRHDALKKKSPKRKENKIQPFDPDESPTFSRVNEKVQTISESMANNNNSVSAPAEQKDEKRSPSRQGQVPQPLYNKRLANAVSVTMRNGKLLRPKRKSLNQRKTQHSLDLANTVGLDENSHTGIEAIIDGPYGAPAQHIYEAEHAVLIGGGIGVTPFASILQSIHHRYKEYKLFDPMCWSSSHIPDSDDKAFHLRKVDFIWINRDQKSFEWFISLLNLIEIEQEEIDPSQRFITMHLYMTSALSRNDVKAIGLYVALDLIHQKQRRDMITGLMTRTQAGRPDWDKVFTKIAAANRGKVTVFFCGSPQLGKVVQQKCHQYGFSFRKENF</sequence>
<feature type="region of interest" description="Disordered" evidence="10">
    <location>
        <begin position="685"/>
        <end position="749"/>
    </location>
</feature>
<feature type="compositionally biased region" description="Basic residues" evidence="10">
    <location>
        <begin position="733"/>
        <end position="748"/>
    </location>
</feature>
<keyword evidence="3 11" id="KW-0812">Transmembrane</keyword>
<keyword evidence="2" id="KW-0285">Flavoprotein</keyword>
<dbReference type="SMART" id="SM00054">
    <property type="entry name" value="EFh"/>
    <property type="match status" value="3"/>
</dbReference>
<evidence type="ECO:0000313" key="15">
    <source>
        <dbReference type="Proteomes" id="UP001152320"/>
    </source>
</evidence>
<accession>A0A9Q1C8V6</accession>
<dbReference type="FunFam" id="3.40.50.80:FF:000012">
    <property type="entry name" value="NADPH oxidase, isoform B"/>
    <property type="match status" value="1"/>
</dbReference>
<feature type="compositionally biased region" description="Basic residues" evidence="10">
    <location>
        <begin position="648"/>
        <end position="658"/>
    </location>
</feature>
<organism evidence="14 15">
    <name type="scientific">Holothuria leucospilota</name>
    <name type="common">Black long sea cucumber</name>
    <name type="synonym">Mertensiothuria leucospilota</name>
    <dbReference type="NCBI Taxonomy" id="206669"/>
    <lineage>
        <taxon>Eukaryota</taxon>
        <taxon>Metazoa</taxon>
        <taxon>Echinodermata</taxon>
        <taxon>Eleutherozoa</taxon>
        <taxon>Echinozoa</taxon>
        <taxon>Holothuroidea</taxon>
        <taxon>Aspidochirotacea</taxon>
        <taxon>Aspidochirotida</taxon>
        <taxon>Holothuriidae</taxon>
        <taxon>Holothuria</taxon>
    </lineage>
</organism>
<dbReference type="GO" id="GO:0005509">
    <property type="term" value="F:calcium ion binding"/>
    <property type="evidence" value="ECO:0007669"/>
    <property type="project" value="InterPro"/>
</dbReference>
<dbReference type="Pfam" id="PF01794">
    <property type="entry name" value="Ferric_reduct"/>
    <property type="match status" value="1"/>
</dbReference>
<dbReference type="SFLD" id="SFLDS00052">
    <property type="entry name" value="Ferric_Reductase_Domain"/>
    <property type="match status" value="1"/>
</dbReference>
<dbReference type="InterPro" id="IPR017927">
    <property type="entry name" value="FAD-bd_FR_type"/>
</dbReference>
<dbReference type="FunFam" id="2.40.30.10:FF:000056">
    <property type="entry name" value="NADPH oxidase 5"/>
    <property type="match status" value="1"/>
</dbReference>
<dbReference type="Pfam" id="PF13202">
    <property type="entry name" value="EF-hand_5"/>
    <property type="match status" value="1"/>
</dbReference>
<dbReference type="Pfam" id="PF08030">
    <property type="entry name" value="NAD_binding_6"/>
    <property type="match status" value="1"/>
</dbReference>
<keyword evidence="15" id="KW-1185">Reference proteome</keyword>
<dbReference type="EMBL" id="JAIZAY010000006">
    <property type="protein sequence ID" value="KAJ8040310.1"/>
    <property type="molecule type" value="Genomic_DNA"/>
</dbReference>
<comment type="caution">
    <text evidence="14">The sequence shown here is derived from an EMBL/GenBank/DDBJ whole genome shotgun (WGS) entry which is preliminary data.</text>
</comment>
<dbReference type="SUPFAM" id="SSF52343">
    <property type="entry name" value="Ferredoxin reductase-like, C-terminal NADP-linked domain"/>
    <property type="match status" value="1"/>
</dbReference>
<proteinExistence type="predicted"/>
<feature type="compositionally biased region" description="Low complexity" evidence="10">
    <location>
        <begin position="611"/>
        <end position="629"/>
    </location>
</feature>
<keyword evidence="7 11" id="KW-1133">Transmembrane helix</keyword>
<evidence type="ECO:0000256" key="6">
    <source>
        <dbReference type="ARBA" id="ARBA00022857"/>
    </source>
</evidence>
<evidence type="ECO:0000256" key="1">
    <source>
        <dbReference type="ARBA" id="ARBA00004141"/>
    </source>
</evidence>
<dbReference type="GO" id="GO:0043020">
    <property type="term" value="C:NADPH oxidase complex"/>
    <property type="evidence" value="ECO:0007669"/>
    <property type="project" value="TreeGrafter"/>
</dbReference>
<dbReference type="OrthoDB" id="167398at2759"/>
<dbReference type="SUPFAM" id="SSF47473">
    <property type="entry name" value="EF-hand"/>
    <property type="match status" value="1"/>
</dbReference>
<dbReference type="InterPro" id="IPR013130">
    <property type="entry name" value="Fe3_Rdtase_TM_dom"/>
</dbReference>
<dbReference type="GO" id="GO:0016175">
    <property type="term" value="F:superoxide-generating NAD(P)H oxidase activity"/>
    <property type="evidence" value="ECO:0007669"/>
    <property type="project" value="TreeGrafter"/>
</dbReference>
<dbReference type="InterPro" id="IPR017938">
    <property type="entry name" value="Riboflavin_synthase-like_b-brl"/>
</dbReference>
<evidence type="ECO:0000256" key="7">
    <source>
        <dbReference type="ARBA" id="ARBA00022989"/>
    </source>
</evidence>
<dbReference type="AlphaFoldDB" id="A0A9Q1C8V6"/>
<feature type="transmembrane region" description="Helical" evidence="11">
    <location>
        <begin position="383"/>
        <end position="401"/>
    </location>
</feature>
<protein>
    <submittedName>
        <fullName evidence="14">NADPH oxidase 5</fullName>
    </submittedName>
</protein>
<reference evidence="14" key="1">
    <citation type="submission" date="2021-10" db="EMBL/GenBank/DDBJ databases">
        <title>Tropical sea cucumber genome reveals ecological adaptation and Cuvierian tubules defense mechanism.</title>
        <authorList>
            <person name="Chen T."/>
        </authorList>
    </citation>
    <scope>NUCLEOTIDE SEQUENCE</scope>
    <source>
        <strain evidence="14">Nanhai2018</strain>
        <tissue evidence="14">Muscle</tissue>
    </source>
</reference>
<keyword evidence="6" id="KW-0521">NADP</keyword>
<evidence type="ECO:0000259" key="13">
    <source>
        <dbReference type="PROSITE" id="PS51384"/>
    </source>
</evidence>
<dbReference type="GO" id="GO:0006952">
    <property type="term" value="P:defense response"/>
    <property type="evidence" value="ECO:0007669"/>
    <property type="project" value="TreeGrafter"/>
</dbReference>
<dbReference type="SFLD" id="SFLDG01169">
    <property type="entry name" value="NADPH_oxidase_subgroup_(NOX)"/>
    <property type="match status" value="1"/>
</dbReference>
<dbReference type="Proteomes" id="UP001152320">
    <property type="component" value="Chromosome 6"/>
</dbReference>
<evidence type="ECO:0000256" key="2">
    <source>
        <dbReference type="ARBA" id="ARBA00022630"/>
    </source>
</evidence>
<keyword evidence="8" id="KW-0560">Oxidoreductase</keyword>
<feature type="domain" description="FAD-binding FR-type" evidence="13">
    <location>
        <begin position="398"/>
        <end position="534"/>
    </location>
</feature>
<feature type="transmembrane region" description="Helical" evidence="11">
    <location>
        <begin position="336"/>
        <end position="354"/>
    </location>
</feature>
<feature type="domain" description="EF-hand" evidence="12">
    <location>
        <begin position="37"/>
        <end position="72"/>
    </location>
</feature>
<keyword evidence="4" id="KW-0274">FAD</keyword>
<feature type="transmembrane region" description="Helical" evidence="11">
    <location>
        <begin position="241"/>
        <end position="261"/>
    </location>
</feature>
<evidence type="ECO:0000256" key="9">
    <source>
        <dbReference type="ARBA" id="ARBA00023136"/>
    </source>
</evidence>
<feature type="transmembrane region" description="Helical" evidence="11">
    <location>
        <begin position="198"/>
        <end position="220"/>
    </location>
</feature>
<evidence type="ECO:0000259" key="12">
    <source>
        <dbReference type="PROSITE" id="PS50222"/>
    </source>
</evidence>
<dbReference type="Gene3D" id="2.40.30.10">
    <property type="entry name" value="Translation factors"/>
    <property type="match status" value="1"/>
</dbReference>
<feature type="domain" description="EF-hand" evidence="12">
    <location>
        <begin position="73"/>
        <end position="108"/>
    </location>
</feature>
<dbReference type="InterPro" id="IPR050369">
    <property type="entry name" value="RBOH/FRE"/>
</dbReference>
<name>A0A9Q1C8V6_HOLLE</name>
<gene>
    <name evidence="14" type="ORF">HOLleu_14568</name>
</gene>
<dbReference type="Pfam" id="PF13499">
    <property type="entry name" value="EF-hand_7"/>
    <property type="match status" value="1"/>
</dbReference>
<dbReference type="InterPro" id="IPR013121">
    <property type="entry name" value="Fe_red_NAD-bd_6"/>
</dbReference>
<dbReference type="SUPFAM" id="SSF63380">
    <property type="entry name" value="Riboflavin synthase domain-like"/>
    <property type="match status" value="1"/>
</dbReference>
<keyword evidence="9 11" id="KW-0472">Membrane</keyword>
<dbReference type="CDD" id="cd06186">
    <property type="entry name" value="NOX_Duox_like_FAD_NADP"/>
    <property type="match status" value="2"/>
</dbReference>
<dbReference type="InterPro" id="IPR018247">
    <property type="entry name" value="EF_Hand_1_Ca_BS"/>
</dbReference>
<dbReference type="PROSITE" id="PS00018">
    <property type="entry name" value="EF_HAND_1"/>
    <property type="match status" value="3"/>
</dbReference>
<dbReference type="Pfam" id="PF08022">
    <property type="entry name" value="FAD_binding_8"/>
    <property type="match status" value="1"/>
</dbReference>
<evidence type="ECO:0000256" key="4">
    <source>
        <dbReference type="ARBA" id="ARBA00022827"/>
    </source>
</evidence>
<dbReference type="InterPro" id="IPR011992">
    <property type="entry name" value="EF-hand-dom_pair"/>
</dbReference>
<dbReference type="PANTHER" id="PTHR11972:SF58">
    <property type="entry name" value="NADPH OXIDASE 5"/>
    <property type="match status" value="1"/>
</dbReference>
<evidence type="ECO:0000256" key="10">
    <source>
        <dbReference type="SAM" id="MobiDB-lite"/>
    </source>
</evidence>
<dbReference type="GO" id="GO:0042554">
    <property type="term" value="P:superoxide anion generation"/>
    <property type="evidence" value="ECO:0007669"/>
    <property type="project" value="TreeGrafter"/>
</dbReference>
<feature type="domain" description="EF-hand" evidence="12">
    <location>
        <begin position="117"/>
        <end position="152"/>
    </location>
</feature>
<evidence type="ECO:0000256" key="3">
    <source>
        <dbReference type="ARBA" id="ARBA00022692"/>
    </source>
</evidence>
<dbReference type="Gene3D" id="1.10.238.10">
    <property type="entry name" value="EF-hand"/>
    <property type="match status" value="1"/>
</dbReference>
<dbReference type="PANTHER" id="PTHR11972">
    <property type="entry name" value="NADPH OXIDASE"/>
    <property type="match status" value="1"/>
</dbReference>
<dbReference type="CDD" id="cd00051">
    <property type="entry name" value="EFh"/>
    <property type="match status" value="2"/>
</dbReference>
<evidence type="ECO:0000256" key="8">
    <source>
        <dbReference type="ARBA" id="ARBA00023002"/>
    </source>
</evidence>
<evidence type="ECO:0000256" key="5">
    <source>
        <dbReference type="ARBA" id="ARBA00022837"/>
    </source>
</evidence>
<feature type="compositionally biased region" description="Polar residues" evidence="10">
    <location>
        <begin position="685"/>
        <end position="694"/>
    </location>
</feature>
<keyword evidence="5" id="KW-0106">Calcium</keyword>